<sequence length="252" mass="27495">MDGSHAAPGYPRDGCPLQAAGRQDVDGAGAAVGPAGKFLEFIGSDRFPCVGSRLALAQDTIATLELGTLGSARNDAPLLDRLERFAEMVDAGDPEDPAVHSLVALFRGPAATDEPRFEALLWGQLQRLHELDADRGRRWAPDVSSDPDSSKFSMSLGGHPFFVIGLHAGASRIARRFPWPTLVFNSHRQFERLRGDGRFAKMQGATRARDRKLQGSINPNLSDYGEASEARQYSGRAVEQDWRCPFHARRAA</sequence>
<evidence type="ECO:0000313" key="2">
    <source>
        <dbReference type="Proteomes" id="UP001156940"/>
    </source>
</evidence>
<dbReference type="InterPro" id="IPR014988">
    <property type="entry name" value="Uncharacterised_YqcI/YcgG"/>
</dbReference>
<protein>
    <submittedName>
        <fullName evidence="1">Guanitoxin biosynthesis heme-dependent pre-guanitoxin N-hydroxylase GntA</fullName>
    </submittedName>
</protein>
<reference evidence="1 2" key="1">
    <citation type="submission" date="2023-04" db="EMBL/GenBank/DDBJ databases">
        <title>Luteimonas endophyticus RD2P54.</title>
        <authorList>
            <person name="Sun J.-Q."/>
        </authorList>
    </citation>
    <scope>NUCLEOTIDE SEQUENCE [LARGE SCALE GENOMIC DNA]</scope>
    <source>
        <strain evidence="1 2">RD2P54</strain>
    </source>
</reference>
<dbReference type="PANTHER" id="PTHR40045">
    <property type="entry name" value="YCGG FAMILY PROTEIN"/>
    <property type="match status" value="1"/>
</dbReference>
<accession>A0ABT6JCY6</accession>
<dbReference type="Pfam" id="PF08892">
    <property type="entry name" value="YqcI_YcgG"/>
    <property type="match status" value="1"/>
</dbReference>
<proteinExistence type="predicted"/>
<dbReference type="PANTHER" id="PTHR40045:SF1">
    <property type="entry name" value="YQCI_YCGG FAMILY PROTEIN"/>
    <property type="match status" value="1"/>
</dbReference>
<name>A0ABT6JCY6_9GAMM</name>
<comment type="caution">
    <text evidence="1">The sequence shown here is derived from an EMBL/GenBank/DDBJ whole genome shotgun (WGS) entry which is preliminary data.</text>
</comment>
<keyword evidence="2" id="KW-1185">Reference proteome</keyword>
<organism evidence="1 2">
    <name type="scientific">Luteimonas endophytica</name>
    <dbReference type="NCBI Taxonomy" id="3042023"/>
    <lineage>
        <taxon>Bacteria</taxon>
        <taxon>Pseudomonadati</taxon>
        <taxon>Pseudomonadota</taxon>
        <taxon>Gammaproteobacteria</taxon>
        <taxon>Lysobacterales</taxon>
        <taxon>Lysobacteraceae</taxon>
        <taxon>Luteimonas</taxon>
    </lineage>
</organism>
<evidence type="ECO:0000313" key="1">
    <source>
        <dbReference type="EMBL" id="MDH5824068.1"/>
    </source>
</evidence>
<dbReference type="RefSeq" id="WP_280575365.1">
    <property type="nucleotide sequence ID" value="NZ_JARXRM010000043.1"/>
</dbReference>
<dbReference type="NCBIfam" id="NF041366">
    <property type="entry name" value="GntA_guanitoxin"/>
    <property type="match status" value="1"/>
</dbReference>
<dbReference type="EMBL" id="JARXRM010000043">
    <property type="protein sequence ID" value="MDH5824068.1"/>
    <property type="molecule type" value="Genomic_DNA"/>
</dbReference>
<gene>
    <name evidence="1" type="primary">gntA</name>
    <name evidence="1" type="ORF">QFW77_13880</name>
</gene>
<dbReference type="Proteomes" id="UP001156940">
    <property type="component" value="Unassembled WGS sequence"/>
</dbReference>